<evidence type="ECO:0008006" key="9">
    <source>
        <dbReference type="Google" id="ProtNLM"/>
    </source>
</evidence>
<dbReference type="InterPro" id="IPR050641">
    <property type="entry name" value="RIFMO-like"/>
</dbReference>
<dbReference type="InterPro" id="IPR036188">
    <property type="entry name" value="FAD/NAD-bd_sf"/>
</dbReference>
<dbReference type="Proteomes" id="UP000091918">
    <property type="component" value="Unassembled WGS sequence"/>
</dbReference>
<proteinExistence type="inferred from homology"/>
<protein>
    <recommendedName>
        <fullName evidence="9">FAD-binding domain-containing protein</fullName>
    </recommendedName>
</protein>
<reference evidence="7 8" key="1">
    <citation type="submission" date="2015-07" db="EMBL/GenBank/DDBJ databases">
        <title>Emmonsia species relationships and genome sequence.</title>
        <authorList>
            <person name="Cuomo C.A."/>
            <person name="Schwartz I.S."/>
            <person name="Kenyon C."/>
            <person name="de Hoog G.S."/>
            <person name="Govender N.P."/>
            <person name="Botha A."/>
            <person name="Moreno L."/>
            <person name="de Vries M."/>
            <person name="Munoz J.F."/>
            <person name="Stielow J.B."/>
        </authorList>
    </citation>
    <scope>NUCLEOTIDE SEQUENCE [LARGE SCALE GENOMIC DNA]</scope>
    <source>
        <strain evidence="7 8">CBS 136260</strain>
    </source>
</reference>
<dbReference type="SUPFAM" id="SSF51905">
    <property type="entry name" value="FAD/NAD(P)-binding domain"/>
    <property type="match status" value="1"/>
</dbReference>
<dbReference type="Pfam" id="PF01494">
    <property type="entry name" value="FAD_binding_3"/>
    <property type="match status" value="1"/>
</dbReference>
<evidence type="ECO:0000313" key="7">
    <source>
        <dbReference type="EMBL" id="OAX79150.1"/>
    </source>
</evidence>
<accession>A0A1B7NR87</accession>
<dbReference type="STRING" id="1658172.A0A1B7NR87"/>
<keyword evidence="8" id="KW-1185">Reference proteome</keyword>
<evidence type="ECO:0000256" key="3">
    <source>
        <dbReference type="ARBA" id="ARBA00022827"/>
    </source>
</evidence>
<keyword evidence="2" id="KW-0285">Flavoprotein</keyword>
<evidence type="ECO:0000256" key="1">
    <source>
        <dbReference type="ARBA" id="ARBA00007801"/>
    </source>
</evidence>
<dbReference type="InterPro" id="IPR038220">
    <property type="entry name" value="PHOX_C_sf"/>
</dbReference>
<gene>
    <name evidence="7" type="ORF">ACJ72_06535</name>
</gene>
<dbReference type="Gene3D" id="3.50.50.60">
    <property type="entry name" value="FAD/NAD(P)-binding domain"/>
    <property type="match status" value="1"/>
</dbReference>
<dbReference type="PANTHER" id="PTHR43004:SF4">
    <property type="entry name" value="FAD-BINDING DOMAIN-CONTAINING PROTEIN"/>
    <property type="match status" value="1"/>
</dbReference>
<comment type="caution">
    <text evidence="7">The sequence shown here is derived from an EMBL/GenBank/DDBJ whole genome shotgun (WGS) entry which is preliminary data.</text>
</comment>
<evidence type="ECO:0000256" key="4">
    <source>
        <dbReference type="ARBA" id="ARBA00023002"/>
    </source>
</evidence>
<evidence type="ECO:0000313" key="8">
    <source>
        <dbReference type="Proteomes" id="UP000091918"/>
    </source>
</evidence>
<dbReference type="GO" id="GO:0071949">
    <property type="term" value="F:FAD binding"/>
    <property type="evidence" value="ECO:0007669"/>
    <property type="project" value="InterPro"/>
</dbReference>
<dbReference type="Pfam" id="PF07976">
    <property type="entry name" value="Phe_hydrox_dim"/>
    <property type="match status" value="1"/>
</dbReference>
<name>A0A1B7NR87_9EURO</name>
<feature type="domain" description="FAD-binding" evidence="5">
    <location>
        <begin position="1"/>
        <end position="57"/>
    </location>
</feature>
<dbReference type="EMBL" id="LGUA01001136">
    <property type="protein sequence ID" value="OAX79150.1"/>
    <property type="molecule type" value="Genomic_DNA"/>
</dbReference>
<sequence length="309" mass="33939">AGHCHSALAAQGANTSMHDSFNLAWKLNLVARDLAPRSLLATYEEERKKIAQDLINFDAAHVTAFSEGDEALARNFDENIRFISGVGAEYSPNILNQMGSAPLPTGSSEHRLKPGALLTPAQVSRYVDANPVDIQLDIPPLSQFTVYIFAPTLGSIRKALDSLCKNIKGQDSLLSRATARANQSYSASPRPVTLMDDYDQLERYTPLSQLFTYSLVTRTAKSDVEITALPPLIQASRWTFYLDDVMPGGGCTEKWLGDVTDDEIVIVNVRPDGYVGSIGRWGNVGADAENVGRKMMEWLDEYYGTFLKG</sequence>
<organism evidence="7 8">
    <name type="scientific">Emergomyces africanus</name>
    <dbReference type="NCBI Taxonomy" id="1955775"/>
    <lineage>
        <taxon>Eukaryota</taxon>
        <taxon>Fungi</taxon>
        <taxon>Dikarya</taxon>
        <taxon>Ascomycota</taxon>
        <taxon>Pezizomycotina</taxon>
        <taxon>Eurotiomycetes</taxon>
        <taxon>Eurotiomycetidae</taxon>
        <taxon>Onygenales</taxon>
        <taxon>Ajellomycetaceae</taxon>
        <taxon>Emergomyces</taxon>
    </lineage>
</organism>
<dbReference type="InterPro" id="IPR036249">
    <property type="entry name" value="Thioredoxin-like_sf"/>
</dbReference>
<dbReference type="PRINTS" id="PR00420">
    <property type="entry name" value="RNGMNOXGNASE"/>
</dbReference>
<dbReference type="GO" id="GO:0016709">
    <property type="term" value="F:oxidoreductase activity, acting on paired donors, with incorporation or reduction of molecular oxygen, NAD(P)H as one donor, and incorporation of one atom of oxygen"/>
    <property type="evidence" value="ECO:0007669"/>
    <property type="project" value="UniProtKB-ARBA"/>
</dbReference>
<evidence type="ECO:0000259" key="6">
    <source>
        <dbReference type="Pfam" id="PF07976"/>
    </source>
</evidence>
<dbReference type="SUPFAM" id="SSF52833">
    <property type="entry name" value="Thioredoxin-like"/>
    <property type="match status" value="1"/>
</dbReference>
<dbReference type="Gene3D" id="3.40.30.20">
    <property type="match status" value="1"/>
</dbReference>
<dbReference type="InterPro" id="IPR012941">
    <property type="entry name" value="Phe_hydrox_C_dim_dom"/>
</dbReference>
<evidence type="ECO:0000256" key="2">
    <source>
        <dbReference type="ARBA" id="ARBA00022630"/>
    </source>
</evidence>
<evidence type="ECO:0000259" key="5">
    <source>
        <dbReference type="Pfam" id="PF01494"/>
    </source>
</evidence>
<keyword evidence="3" id="KW-0274">FAD</keyword>
<dbReference type="InterPro" id="IPR002938">
    <property type="entry name" value="FAD-bd"/>
</dbReference>
<comment type="similarity">
    <text evidence="1">Belongs to the PheA/TfdB FAD monooxygenase family.</text>
</comment>
<dbReference type="AlphaFoldDB" id="A0A1B7NR87"/>
<dbReference type="PANTHER" id="PTHR43004">
    <property type="entry name" value="TRK SYSTEM POTASSIUM UPTAKE PROTEIN"/>
    <property type="match status" value="1"/>
</dbReference>
<feature type="non-terminal residue" evidence="7">
    <location>
        <position position="1"/>
    </location>
</feature>
<keyword evidence="4" id="KW-0560">Oxidoreductase</keyword>
<dbReference type="OrthoDB" id="5325318at2759"/>
<feature type="domain" description="Phenol hydroxylase-like C-terminal dimerisation" evidence="6">
    <location>
        <begin position="89"/>
        <end position="283"/>
    </location>
</feature>